<keyword evidence="1" id="KW-0805">Transcription regulation</keyword>
<name>A0A3S9A6H1_9BACL</name>
<dbReference type="GO" id="GO:0043565">
    <property type="term" value="F:sequence-specific DNA binding"/>
    <property type="evidence" value="ECO:0007669"/>
    <property type="project" value="InterPro"/>
</dbReference>
<dbReference type="InterPro" id="IPR001789">
    <property type="entry name" value="Sig_transdc_resp-reg_receiver"/>
</dbReference>
<feature type="domain" description="Response regulatory" evidence="6">
    <location>
        <begin position="3"/>
        <end position="123"/>
    </location>
</feature>
<dbReference type="Proteomes" id="UP000272528">
    <property type="component" value="Chromosome"/>
</dbReference>
<proteinExistence type="predicted"/>
<dbReference type="SMART" id="SM00342">
    <property type="entry name" value="HTH_ARAC"/>
    <property type="match status" value="1"/>
</dbReference>
<dbReference type="InterPro" id="IPR020449">
    <property type="entry name" value="Tscrpt_reg_AraC-type_HTH"/>
</dbReference>
<dbReference type="OrthoDB" id="9788446at2"/>
<dbReference type="SUPFAM" id="SSF46689">
    <property type="entry name" value="Homeodomain-like"/>
    <property type="match status" value="2"/>
</dbReference>
<dbReference type="Pfam" id="PF12833">
    <property type="entry name" value="HTH_18"/>
    <property type="match status" value="1"/>
</dbReference>
<feature type="modified residue" description="4-aspartylphosphate" evidence="4">
    <location>
        <position position="56"/>
    </location>
</feature>
<gene>
    <name evidence="7" type="ORF">EJC50_17860</name>
</gene>
<dbReference type="InterPro" id="IPR018060">
    <property type="entry name" value="HTH_AraC"/>
</dbReference>
<dbReference type="InterPro" id="IPR009057">
    <property type="entry name" value="Homeodomain-like_sf"/>
</dbReference>
<evidence type="ECO:0000259" key="6">
    <source>
        <dbReference type="PROSITE" id="PS50110"/>
    </source>
</evidence>
<dbReference type="Gene3D" id="1.10.10.60">
    <property type="entry name" value="Homeodomain-like"/>
    <property type="match status" value="2"/>
</dbReference>
<dbReference type="AlphaFoldDB" id="A0A3S9A6H1"/>
<organism evidence="7 8">
    <name type="scientific">Paenibacillus albus</name>
    <dbReference type="NCBI Taxonomy" id="2495582"/>
    <lineage>
        <taxon>Bacteria</taxon>
        <taxon>Bacillati</taxon>
        <taxon>Bacillota</taxon>
        <taxon>Bacilli</taxon>
        <taxon>Bacillales</taxon>
        <taxon>Paenibacillaceae</taxon>
        <taxon>Paenibacillus</taxon>
    </lineage>
</organism>
<dbReference type="PROSITE" id="PS00041">
    <property type="entry name" value="HTH_ARAC_FAMILY_1"/>
    <property type="match status" value="1"/>
</dbReference>
<dbReference type="SMART" id="SM00448">
    <property type="entry name" value="REC"/>
    <property type="match status" value="1"/>
</dbReference>
<dbReference type="SUPFAM" id="SSF52172">
    <property type="entry name" value="CheY-like"/>
    <property type="match status" value="1"/>
</dbReference>
<evidence type="ECO:0000256" key="4">
    <source>
        <dbReference type="PROSITE-ProRule" id="PRU00169"/>
    </source>
</evidence>
<dbReference type="Gene3D" id="3.40.50.2300">
    <property type="match status" value="1"/>
</dbReference>
<evidence type="ECO:0000256" key="1">
    <source>
        <dbReference type="ARBA" id="ARBA00023015"/>
    </source>
</evidence>
<dbReference type="PRINTS" id="PR00032">
    <property type="entry name" value="HTHARAC"/>
</dbReference>
<dbReference type="InterPro" id="IPR018062">
    <property type="entry name" value="HTH_AraC-typ_CS"/>
</dbReference>
<dbReference type="CDD" id="cd17536">
    <property type="entry name" value="REC_YesN-like"/>
    <property type="match status" value="1"/>
</dbReference>
<dbReference type="Pfam" id="PF00072">
    <property type="entry name" value="Response_reg"/>
    <property type="match status" value="1"/>
</dbReference>
<evidence type="ECO:0000259" key="5">
    <source>
        <dbReference type="PROSITE" id="PS01124"/>
    </source>
</evidence>
<dbReference type="InterPro" id="IPR011006">
    <property type="entry name" value="CheY-like_superfamily"/>
</dbReference>
<keyword evidence="8" id="KW-1185">Reference proteome</keyword>
<evidence type="ECO:0000313" key="8">
    <source>
        <dbReference type="Proteomes" id="UP000272528"/>
    </source>
</evidence>
<keyword evidence="4" id="KW-0597">Phosphoprotein</keyword>
<reference evidence="8" key="1">
    <citation type="submission" date="2018-12" db="EMBL/GenBank/DDBJ databases">
        <title>Genome sequence of Peanibacillus sp.</title>
        <authorList>
            <person name="Subramani G."/>
            <person name="Srinivasan S."/>
            <person name="Kim M.K."/>
        </authorList>
    </citation>
    <scope>NUCLEOTIDE SEQUENCE [LARGE SCALE GENOMIC DNA]</scope>
    <source>
        <strain evidence="8">18JY67-1</strain>
    </source>
</reference>
<evidence type="ECO:0000256" key="3">
    <source>
        <dbReference type="ARBA" id="ARBA00023163"/>
    </source>
</evidence>
<evidence type="ECO:0000313" key="7">
    <source>
        <dbReference type="EMBL" id="AZN41328.1"/>
    </source>
</evidence>
<accession>A0A3S9A6H1</accession>
<dbReference type="GO" id="GO:0000160">
    <property type="term" value="P:phosphorelay signal transduction system"/>
    <property type="evidence" value="ECO:0007669"/>
    <property type="project" value="InterPro"/>
</dbReference>
<dbReference type="PROSITE" id="PS50110">
    <property type="entry name" value="RESPONSE_REGULATORY"/>
    <property type="match status" value="1"/>
</dbReference>
<dbReference type="GO" id="GO:0003700">
    <property type="term" value="F:DNA-binding transcription factor activity"/>
    <property type="evidence" value="ECO:0007669"/>
    <property type="project" value="InterPro"/>
</dbReference>
<dbReference type="RefSeq" id="WP_126017035.1">
    <property type="nucleotide sequence ID" value="NZ_CP034437.1"/>
</dbReference>
<dbReference type="EMBL" id="CP034437">
    <property type="protein sequence ID" value="AZN41328.1"/>
    <property type="molecule type" value="Genomic_DNA"/>
</dbReference>
<dbReference type="PANTHER" id="PTHR43280:SF2">
    <property type="entry name" value="HTH-TYPE TRANSCRIPTIONAL REGULATOR EXSA"/>
    <property type="match status" value="1"/>
</dbReference>
<keyword evidence="2" id="KW-0238">DNA-binding</keyword>
<feature type="domain" description="HTH araC/xylS-type" evidence="5">
    <location>
        <begin position="438"/>
        <end position="536"/>
    </location>
</feature>
<dbReference type="PROSITE" id="PS01124">
    <property type="entry name" value="HTH_ARAC_FAMILY_2"/>
    <property type="match status" value="1"/>
</dbReference>
<dbReference type="PANTHER" id="PTHR43280">
    <property type="entry name" value="ARAC-FAMILY TRANSCRIPTIONAL REGULATOR"/>
    <property type="match status" value="1"/>
</dbReference>
<evidence type="ECO:0000256" key="2">
    <source>
        <dbReference type="ARBA" id="ARBA00023125"/>
    </source>
</evidence>
<keyword evidence="3" id="KW-0804">Transcription</keyword>
<dbReference type="KEGG" id="palb:EJC50_17860"/>
<sequence length="540" mass="61676">MYRILIAEDELPSRKWLMKKIDWEALGFELVAAVPNGAEAWELLQARPDIRVVLTDIRMPQLDGLELTRRIRTLPHGADIEIVILSGFGDFAYAQEAIRGHVGDYLLKPVSKEQVETVFENVYKKLDNRADATDRLLVADQLRREKEDEGKRDFYKKWFEKQEKIGDLSEELIEHGIELEGDAFVLMVVEIDQFARFAASHNEFDTRLCQFIVMNILKEIADGYSALDSVLLGAGFALFIFPGPVESNFRAQLTATIGEAMQEAIHRFMRPFPITVSIGAAFCDTSEQMPACYRSAVEALRLKFFTGLSSLNCKDASTPLRIEKEIAYPVETEKQVASCLKRGETDRGVALFEQFLDTIAASASSSVIRVMTAEMLVHLLKEMREVKSLPVPAEFMLKFTEEIKSEETFSSLRLKAVEHFRFIMWTVAQDGKELSIVARGIEYMKIKLNRDISLQEVAEYVGVSSSYFSVLFKQEKTCNFVDYLIRIRMERSLELLESTGNTIATIGEEVGYQNYRYFTKVFKEYHGFTPTQYREGIRSL</sequence>
<protein>
    <submittedName>
        <fullName evidence="7">Response regulator</fullName>
    </submittedName>
</protein>